<dbReference type="InterPro" id="IPR002305">
    <property type="entry name" value="aa-tRNA-synth_Ic"/>
</dbReference>
<dbReference type="PANTHER" id="PTHR46264:SF4">
    <property type="entry name" value="TYROSINE--TRNA LIGASE, CYTOPLASMIC"/>
    <property type="match status" value="1"/>
</dbReference>
<sequence>MTTDTAGSEGSSGADPAELITRNVAEAVTSEEVEALAADPAGKRAYVGYEPSGVLHVGHLLTANKLIDLQRAGMEVVVLLADVHAYLNGKGSFEEIRETAERMKAQFLAYGLDEENTEFVYGSSYQLEEDYGLDLHALELETSLNRAQRAMAELQGGETPRVSHVVYPLMQALDIEYLDLDLAVGGIDQRKVHMLARETLPELGYEARPCLHTPIVADLTTGEGKMSSSAGVTISMADSTEELAEKVNSAFCPPTRDPEGDLENPVLELFEYHVFPRFAEVVVERPEEYGGDLEYGSYEDLAADLESGELHPADAKGALAASLDELIEPGRAKLRELE</sequence>
<dbReference type="NCBIfam" id="NF006330">
    <property type="entry name" value="PRK08560.1"/>
    <property type="match status" value="1"/>
</dbReference>
<protein>
    <recommendedName>
        <fullName evidence="8">Tyrosine--tRNA ligase</fullName>
        <ecNumber evidence="8">6.1.1.1</ecNumber>
    </recommendedName>
    <alternativeName>
        <fullName evidence="8">Tyrosyl-tRNA synthetase</fullName>
        <shortName evidence="8">TyrRS</shortName>
    </alternativeName>
</protein>
<comment type="function">
    <text evidence="8">Catalyzes the attachment of tyrosine to tRNA(Tyr) in a two-step reaction: tyrosine is first activated by ATP to form Tyr-AMP and then transferred to the acceptor end of tRNA(Tyr).</text>
</comment>
<organism evidence="9 10">
    <name type="scientific">Saliphagus infecundisoli</name>
    <dbReference type="NCBI Taxonomy" id="1849069"/>
    <lineage>
        <taxon>Archaea</taxon>
        <taxon>Methanobacteriati</taxon>
        <taxon>Methanobacteriota</taxon>
        <taxon>Stenosarchaea group</taxon>
        <taxon>Halobacteria</taxon>
        <taxon>Halobacteriales</taxon>
        <taxon>Natrialbaceae</taxon>
        <taxon>Saliphagus</taxon>
    </lineage>
</organism>
<name>A0ABD5QD17_9EURY</name>
<dbReference type="CDD" id="cd00805">
    <property type="entry name" value="TyrRS_core"/>
    <property type="match status" value="1"/>
</dbReference>
<keyword evidence="5 8" id="KW-0648">Protein biosynthesis</keyword>
<dbReference type="Proteomes" id="UP001595925">
    <property type="component" value="Unassembled WGS sequence"/>
</dbReference>
<dbReference type="PROSITE" id="PS00178">
    <property type="entry name" value="AA_TRNA_LIGASE_I"/>
    <property type="match status" value="1"/>
</dbReference>
<keyword evidence="6 8" id="KW-0030">Aminoacyl-tRNA synthetase</keyword>
<evidence type="ECO:0000256" key="5">
    <source>
        <dbReference type="ARBA" id="ARBA00022917"/>
    </source>
</evidence>
<reference evidence="9 10" key="1">
    <citation type="journal article" date="2019" name="Int. J. Syst. Evol. Microbiol.">
        <title>The Global Catalogue of Microorganisms (GCM) 10K type strain sequencing project: providing services to taxonomists for standard genome sequencing and annotation.</title>
        <authorList>
            <consortium name="The Broad Institute Genomics Platform"/>
            <consortium name="The Broad Institute Genome Sequencing Center for Infectious Disease"/>
            <person name="Wu L."/>
            <person name="Ma J."/>
        </authorList>
    </citation>
    <scope>NUCLEOTIDE SEQUENCE [LARGE SCALE GENOMIC DNA]</scope>
    <source>
        <strain evidence="9 10">CGMCC 1.15824</strain>
    </source>
</reference>
<dbReference type="InterPro" id="IPR023684">
    <property type="entry name" value="Tyr-tRNA-ligase_3"/>
</dbReference>
<keyword evidence="10" id="KW-1185">Reference proteome</keyword>
<dbReference type="GO" id="GO:0005737">
    <property type="term" value="C:cytoplasm"/>
    <property type="evidence" value="ECO:0007669"/>
    <property type="project" value="UniProtKB-SubCell"/>
</dbReference>
<dbReference type="HAMAP" id="MF_02008">
    <property type="entry name" value="Tyr_tRNA_synth_type3"/>
    <property type="match status" value="1"/>
</dbReference>
<dbReference type="EC" id="6.1.1.1" evidence="8"/>
<feature type="binding site" evidence="8">
    <location>
        <position position="174"/>
    </location>
    <ligand>
        <name>L-tyrosine</name>
        <dbReference type="ChEBI" id="CHEBI:58315"/>
    </ligand>
</feature>
<keyword evidence="4 8" id="KW-0067">ATP-binding</keyword>
<feature type="short sequence motif" description="'KMSKS' region" evidence="8">
    <location>
        <begin position="225"/>
        <end position="229"/>
    </location>
</feature>
<dbReference type="PIRSF" id="PIRSF006588">
    <property type="entry name" value="TyrRS_arch_euk"/>
    <property type="match status" value="1"/>
</dbReference>
<comment type="subcellular location">
    <subcellularLocation>
        <location evidence="8">Cytoplasm</location>
    </subcellularLocation>
</comment>
<evidence type="ECO:0000256" key="1">
    <source>
        <dbReference type="ARBA" id="ARBA00022490"/>
    </source>
</evidence>
<evidence type="ECO:0000256" key="7">
    <source>
        <dbReference type="ARBA" id="ARBA00048248"/>
    </source>
</evidence>
<comment type="catalytic activity">
    <reaction evidence="7 8">
        <text>tRNA(Tyr) + L-tyrosine + ATP = L-tyrosyl-tRNA(Tyr) + AMP + diphosphate + H(+)</text>
        <dbReference type="Rhea" id="RHEA:10220"/>
        <dbReference type="Rhea" id="RHEA-COMP:9706"/>
        <dbReference type="Rhea" id="RHEA-COMP:9707"/>
        <dbReference type="ChEBI" id="CHEBI:15378"/>
        <dbReference type="ChEBI" id="CHEBI:30616"/>
        <dbReference type="ChEBI" id="CHEBI:33019"/>
        <dbReference type="ChEBI" id="CHEBI:58315"/>
        <dbReference type="ChEBI" id="CHEBI:78442"/>
        <dbReference type="ChEBI" id="CHEBI:78536"/>
        <dbReference type="ChEBI" id="CHEBI:456215"/>
        <dbReference type="EC" id="6.1.1.1"/>
    </reaction>
</comment>
<keyword evidence="1 8" id="KW-0963">Cytoplasm</keyword>
<gene>
    <name evidence="8" type="primary">tyrS</name>
    <name evidence="9" type="ORF">ACFPFO_06855</name>
</gene>
<dbReference type="InterPro" id="IPR002307">
    <property type="entry name" value="Tyr-tRNA-ligase"/>
</dbReference>
<feature type="binding site" evidence="8">
    <location>
        <position position="189"/>
    </location>
    <ligand>
        <name>L-tyrosine</name>
        <dbReference type="ChEBI" id="CHEBI:58315"/>
    </ligand>
</feature>
<evidence type="ECO:0000313" key="9">
    <source>
        <dbReference type="EMBL" id="MFC4987484.1"/>
    </source>
</evidence>
<dbReference type="Gene3D" id="3.40.50.620">
    <property type="entry name" value="HUPs"/>
    <property type="match status" value="1"/>
</dbReference>
<dbReference type="Gene3D" id="1.10.240.10">
    <property type="entry name" value="Tyrosyl-Transfer RNA Synthetase"/>
    <property type="match status" value="1"/>
</dbReference>
<comment type="subunit">
    <text evidence="8">Homodimer.</text>
</comment>
<feature type="binding site" evidence="8">
    <location>
        <position position="167"/>
    </location>
    <ligand>
        <name>L-tyrosine</name>
        <dbReference type="ChEBI" id="CHEBI:58315"/>
    </ligand>
</feature>
<evidence type="ECO:0000256" key="3">
    <source>
        <dbReference type="ARBA" id="ARBA00022741"/>
    </source>
</evidence>
<dbReference type="GO" id="GO:0005524">
    <property type="term" value="F:ATP binding"/>
    <property type="evidence" value="ECO:0007669"/>
    <property type="project" value="UniProtKB-UniRule"/>
</dbReference>
<keyword evidence="2 8" id="KW-0436">Ligase</keyword>
<dbReference type="InterPro" id="IPR001412">
    <property type="entry name" value="aa-tRNA-synth_I_CS"/>
</dbReference>
<evidence type="ECO:0000256" key="2">
    <source>
        <dbReference type="ARBA" id="ARBA00022598"/>
    </source>
</evidence>
<dbReference type="GO" id="GO:0004831">
    <property type="term" value="F:tyrosine-tRNA ligase activity"/>
    <property type="evidence" value="ECO:0007669"/>
    <property type="project" value="UniProtKB-UniRule"/>
</dbReference>
<evidence type="ECO:0000256" key="8">
    <source>
        <dbReference type="HAMAP-Rule" id="MF_02008"/>
    </source>
</evidence>
<keyword evidence="3 8" id="KW-0547">Nucleotide-binding</keyword>
<dbReference type="NCBIfam" id="TIGR00234">
    <property type="entry name" value="tyrS"/>
    <property type="match status" value="1"/>
</dbReference>
<dbReference type="SUPFAM" id="SSF52374">
    <property type="entry name" value="Nucleotidylyl transferase"/>
    <property type="match status" value="1"/>
</dbReference>
<accession>A0ABD5QD17</accession>
<dbReference type="InterPro" id="IPR014729">
    <property type="entry name" value="Rossmann-like_a/b/a_fold"/>
</dbReference>
<dbReference type="GO" id="GO:0006437">
    <property type="term" value="P:tyrosyl-tRNA aminoacylation"/>
    <property type="evidence" value="ECO:0007669"/>
    <property type="project" value="UniProtKB-UniRule"/>
</dbReference>
<proteinExistence type="inferred from homology"/>
<evidence type="ECO:0000256" key="4">
    <source>
        <dbReference type="ARBA" id="ARBA00022840"/>
    </source>
</evidence>
<dbReference type="InterPro" id="IPR023617">
    <property type="entry name" value="Tyr-tRNA-ligase_arc/euk-type"/>
</dbReference>
<dbReference type="AlphaFoldDB" id="A0ABD5QD17"/>
<dbReference type="Pfam" id="PF00579">
    <property type="entry name" value="tRNA-synt_1b"/>
    <property type="match status" value="1"/>
</dbReference>
<dbReference type="InterPro" id="IPR050489">
    <property type="entry name" value="Tyr-tRNA_synthase"/>
</dbReference>
<feature type="binding site" evidence="8">
    <location>
        <position position="228"/>
    </location>
    <ligand>
        <name>ATP</name>
        <dbReference type="ChEBI" id="CHEBI:30616"/>
    </ligand>
</feature>
<feature type="binding site" evidence="8">
    <location>
        <position position="171"/>
    </location>
    <ligand>
        <name>L-tyrosine</name>
        <dbReference type="ChEBI" id="CHEBI:58315"/>
    </ligand>
</feature>
<evidence type="ECO:0000313" key="10">
    <source>
        <dbReference type="Proteomes" id="UP001595925"/>
    </source>
</evidence>
<dbReference type="RefSeq" id="WP_224828843.1">
    <property type="nucleotide sequence ID" value="NZ_JAIVEF010000011.1"/>
</dbReference>
<dbReference type="PANTHER" id="PTHR46264">
    <property type="entry name" value="TYROSINE-TRNA LIGASE"/>
    <property type="match status" value="1"/>
</dbReference>
<evidence type="ECO:0000256" key="6">
    <source>
        <dbReference type="ARBA" id="ARBA00023146"/>
    </source>
</evidence>
<comment type="caution">
    <text evidence="8">Lacks conserved residue(s) required for the propagation of feature annotation.</text>
</comment>
<dbReference type="PRINTS" id="PR01040">
    <property type="entry name" value="TRNASYNTHTYR"/>
</dbReference>
<comment type="caution">
    <text evidence="9">The sequence shown here is derived from an EMBL/GenBank/DDBJ whole genome shotgun (WGS) entry which is preliminary data.</text>
</comment>
<comment type="similarity">
    <text evidence="8">Belongs to the class-I aminoacyl-tRNA synthetase family. TyrS type 3 subfamily.</text>
</comment>
<feature type="binding site" evidence="8">
    <location>
        <position position="46"/>
    </location>
    <ligand>
        <name>L-tyrosine</name>
        <dbReference type="ChEBI" id="CHEBI:58315"/>
    </ligand>
</feature>
<dbReference type="EMBL" id="JBHSJG010000026">
    <property type="protein sequence ID" value="MFC4987484.1"/>
    <property type="molecule type" value="Genomic_DNA"/>
</dbReference>